<reference evidence="3" key="2">
    <citation type="submission" date="2022-05" db="EMBL/GenBank/DDBJ databases">
        <title>Metagenome Sequencing of an Archaeal-Dominated Microbial Community from a Hot Spring at the Los Azufres Geothermal Field, Mexico.</title>
        <authorList>
            <person name="Marin-Paredes R."/>
            <person name="Martinez-Romero E."/>
            <person name="Servin-Garciduenas L.E."/>
        </authorList>
    </citation>
    <scope>NUCLEOTIDE SEQUENCE</scope>
    <source>
        <strain evidence="3">AZ1-454</strain>
    </source>
</reference>
<dbReference type="NCBIfam" id="TIGR00303">
    <property type="entry name" value="nicotinate mononucleotide-dependent phosphoribosyltransferase CobT"/>
    <property type="match status" value="1"/>
</dbReference>
<dbReference type="PANTHER" id="PTHR38811:SF1">
    <property type="entry name" value="UPF0284 PROTEIN SLL1500"/>
    <property type="match status" value="1"/>
</dbReference>
<dbReference type="CDD" id="cd02439">
    <property type="entry name" value="DMB-PRT_CobT"/>
    <property type="match status" value="1"/>
</dbReference>
<dbReference type="InterPro" id="IPR003200">
    <property type="entry name" value="Nict_dMeBzImd_PRibTrfase"/>
</dbReference>
<dbReference type="EMBL" id="JZWS02000002">
    <property type="protein sequence ID" value="MCL7343732.1"/>
    <property type="molecule type" value="Genomic_DNA"/>
</dbReference>
<dbReference type="AlphaFoldDB" id="A0A0F2LPN7"/>
<dbReference type="Gene3D" id="3.40.50.10210">
    <property type="match status" value="1"/>
</dbReference>
<dbReference type="HAMAP" id="MF_01086">
    <property type="entry name" value="UPF0284"/>
    <property type="match status" value="1"/>
</dbReference>
<gene>
    <name evidence="3" type="ORF">TQ35_004065</name>
    <name evidence="2" type="ORF">TQ35_01485</name>
</gene>
<sequence length="344" mass="36643">MPDVLGKFSEEIKGKKAMFLLVIATTDVSLIPGITIAGATEELTHFTPPADAEFLILGKCKVINAIPVTPSGLPTPAVISRASLSLLKINALVVDAGSKIKPKIPYVDLGGEPGRDIRKGSLKREVAERIVERGTILGEELSNDYELLIIGESIPAGTTTAMATLVGLGYDAMDKVSSASPDNPKPLKRKIVEEALRDLPSDLMGRLSKLSDPMLLGVAGISLGFKGKVLLAGGTQMVAASAVIKELGREKLKDVGIGTTRWIVEDKSSDIIDLARQTGVKLSFVNLDFSGSRFDGLRAYERGFVKEGVGAGGLSLFATLQGISEERILSKVEEIYENLLKEAK</sequence>
<dbReference type="NCBIfam" id="NF003368">
    <property type="entry name" value="PRK04447.1-1"/>
    <property type="match status" value="1"/>
</dbReference>
<evidence type="ECO:0000313" key="3">
    <source>
        <dbReference type="EMBL" id="MCL7343732.1"/>
    </source>
</evidence>
<proteinExistence type="inferred from homology"/>
<dbReference type="SUPFAM" id="SSF52733">
    <property type="entry name" value="Nicotinate mononucleotide:5,6-dimethylbenzimidazole phosphoribosyltransferase (CobT)"/>
    <property type="match status" value="1"/>
</dbReference>
<dbReference type="GO" id="GO:0008939">
    <property type="term" value="F:nicotinate-nucleotide-dimethylbenzimidazole phosphoribosyltransferase activity"/>
    <property type="evidence" value="ECO:0007669"/>
    <property type="project" value="InterPro"/>
</dbReference>
<comment type="similarity">
    <text evidence="1">Belongs to the UPF0284 family.</text>
</comment>
<protein>
    <recommendedName>
        <fullName evidence="1">UPF0284 protein TQ35_004065</fullName>
    </recommendedName>
</protein>
<dbReference type="PANTHER" id="PTHR38811">
    <property type="match status" value="1"/>
</dbReference>
<organism evidence="2">
    <name type="scientific">Candidatus Aramenus sulfurataquae</name>
    <dbReference type="NCBI Taxonomy" id="1326980"/>
    <lineage>
        <taxon>Archaea</taxon>
        <taxon>Thermoproteota</taxon>
        <taxon>Thermoprotei</taxon>
        <taxon>Sulfolobales</taxon>
        <taxon>Sulfolobaceae</taxon>
        <taxon>Candidatus Aramenus</taxon>
    </lineage>
</organism>
<dbReference type="EMBL" id="JZWS01000005">
    <property type="protein sequence ID" value="KJR79513.1"/>
    <property type="molecule type" value="Genomic_DNA"/>
</dbReference>
<dbReference type="InterPro" id="IPR036087">
    <property type="entry name" value="Nict_dMeBzImd_PRibTrfase_sf"/>
</dbReference>
<accession>A0A0F2LPN7</accession>
<comment type="caution">
    <text evidence="2">The sequence shown here is derived from an EMBL/GenBank/DDBJ whole genome shotgun (WGS) entry which is preliminary data.</text>
</comment>
<dbReference type="NCBIfam" id="NF003372">
    <property type="entry name" value="PRK04447.1-5"/>
    <property type="match status" value="1"/>
</dbReference>
<evidence type="ECO:0000313" key="2">
    <source>
        <dbReference type="EMBL" id="KJR79513.1"/>
    </source>
</evidence>
<evidence type="ECO:0000256" key="1">
    <source>
        <dbReference type="HAMAP-Rule" id="MF_01086"/>
    </source>
</evidence>
<dbReference type="PATRIC" id="fig|1326980.8.peg.1767"/>
<name>A0A0F2LPN7_9CREN</name>
<reference evidence="2" key="1">
    <citation type="submission" date="2015-03" db="EMBL/GenBank/DDBJ databases">
        <title>Metagenome Sequencing of an Archaeal-Dominated Microbial Community from a Hot Spring at the Los Azufres Geothermal Field, Mexico.</title>
        <authorList>
            <person name="Servin-Garciduenas L.E."/>
            <person name="Martinez-Romero E."/>
        </authorList>
    </citation>
    <scope>NUCLEOTIDE SEQUENCE [LARGE SCALE GENOMIC DNA]</scope>
    <source>
        <strain evidence="2">AZ1-454</strain>
    </source>
</reference>
<dbReference type="InterPro" id="IPR002805">
    <property type="entry name" value="Nict_dMeBzImd_PRibTrfase_arc"/>
</dbReference>